<comment type="caution">
    <text evidence="4">The sequence shown here is derived from an EMBL/GenBank/DDBJ whole genome shotgun (WGS) entry which is preliminary data.</text>
</comment>
<dbReference type="Pfam" id="PF08005">
    <property type="entry name" value="PHR"/>
    <property type="match status" value="1"/>
</dbReference>
<dbReference type="Gene3D" id="1.25.40.420">
    <property type="match status" value="1"/>
</dbReference>
<gene>
    <name evidence="4" type="ORF">MGAL_10B016845</name>
</gene>
<dbReference type="EMBL" id="UYJE01003122">
    <property type="protein sequence ID" value="VDI16760.1"/>
    <property type="molecule type" value="Genomic_DNA"/>
</dbReference>
<dbReference type="InterPro" id="IPR000210">
    <property type="entry name" value="BTB/POZ_dom"/>
</dbReference>
<evidence type="ECO:0000256" key="2">
    <source>
        <dbReference type="ARBA" id="ARBA00022490"/>
    </source>
</evidence>
<evidence type="ECO:0000313" key="5">
    <source>
        <dbReference type="Proteomes" id="UP000596742"/>
    </source>
</evidence>
<dbReference type="SMART" id="SM00225">
    <property type="entry name" value="BTB"/>
    <property type="match status" value="1"/>
</dbReference>
<evidence type="ECO:0000259" key="3">
    <source>
        <dbReference type="PROSITE" id="PS50097"/>
    </source>
</evidence>
<dbReference type="InterPro" id="IPR012983">
    <property type="entry name" value="PHR"/>
</dbReference>
<organism evidence="4 5">
    <name type="scientific">Mytilus galloprovincialis</name>
    <name type="common">Mediterranean mussel</name>
    <dbReference type="NCBI Taxonomy" id="29158"/>
    <lineage>
        <taxon>Eukaryota</taxon>
        <taxon>Metazoa</taxon>
        <taxon>Spiralia</taxon>
        <taxon>Lophotrochozoa</taxon>
        <taxon>Mollusca</taxon>
        <taxon>Bivalvia</taxon>
        <taxon>Autobranchia</taxon>
        <taxon>Pteriomorphia</taxon>
        <taxon>Mytilida</taxon>
        <taxon>Mytiloidea</taxon>
        <taxon>Mytilidae</taxon>
        <taxon>Mytilinae</taxon>
        <taxon>Mytilus</taxon>
    </lineage>
</organism>
<sequence>MANSEDTVDWQDGKSLSESMIYMLEKEIMCDVTFRVGSDQTAIKAHKMMLASRSPVFYTMFEGSCPEKGEISVPDINPDIFIASLKCIYTDNLEVALENISEALYVAEKYMISTMKTECTSLLSSCAETSNAAVVFNIASNFHLDTIKTKSLRHIQNNAGECPITPSAMTISKECAEAILKFDCMSCSETNMCRFLINWAGHQCEIQHKTVSGENMREIIGSMLYLVRFPFIDKEYFAKDIAHSGLLTSEEVVSVFSSHYGQKNELFTGSVRHSRVFNKFYTVLRHGNIKGNWAPYKDIINYDALKFKINRNIQLKSLILYGPDGNLSSSDRKLTVKILDDTGNEICSQNYESCAQSRELQTVDLLEPIEVKSNVYFTIIVAGLKFEAYCGKDCKPEYRIDDIIVTFEASPNCNTTTTVEQGQIAGIEFNV</sequence>
<dbReference type="InterPro" id="IPR038648">
    <property type="entry name" value="PHR_sf"/>
</dbReference>
<dbReference type="PANTHER" id="PTHR45774:SF3">
    <property type="entry name" value="BTB (POZ) DOMAIN-CONTAINING 2B-RELATED"/>
    <property type="match status" value="1"/>
</dbReference>
<keyword evidence="5" id="KW-1185">Reference proteome</keyword>
<dbReference type="InterPro" id="IPR011333">
    <property type="entry name" value="SKP1/BTB/POZ_sf"/>
</dbReference>
<dbReference type="Gene3D" id="3.30.710.10">
    <property type="entry name" value="Potassium Channel Kv1.1, Chain A"/>
    <property type="match status" value="1"/>
</dbReference>
<dbReference type="Pfam" id="PF00651">
    <property type="entry name" value="BTB"/>
    <property type="match status" value="1"/>
</dbReference>
<dbReference type="PROSITE" id="PS50097">
    <property type="entry name" value="BTB"/>
    <property type="match status" value="1"/>
</dbReference>
<dbReference type="Gene3D" id="2.60.120.820">
    <property type="entry name" value="PHR domain"/>
    <property type="match status" value="1"/>
</dbReference>
<name>A0A8B6DCP3_MYTGA</name>
<dbReference type="SUPFAM" id="SSF54695">
    <property type="entry name" value="POZ domain"/>
    <property type="match status" value="1"/>
</dbReference>
<evidence type="ECO:0000256" key="1">
    <source>
        <dbReference type="ARBA" id="ARBA00004496"/>
    </source>
</evidence>
<reference evidence="4" key="1">
    <citation type="submission" date="2018-11" db="EMBL/GenBank/DDBJ databases">
        <authorList>
            <person name="Alioto T."/>
            <person name="Alioto T."/>
        </authorList>
    </citation>
    <scope>NUCLEOTIDE SEQUENCE</scope>
</reference>
<keyword evidence="2" id="KW-0963">Cytoplasm</keyword>
<feature type="domain" description="BTB" evidence="3">
    <location>
        <begin position="30"/>
        <end position="97"/>
    </location>
</feature>
<protein>
    <recommendedName>
        <fullName evidence="3">BTB domain-containing protein</fullName>
    </recommendedName>
</protein>
<proteinExistence type="predicted"/>
<dbReference type="PANTHER" id="PTHR45774">
    <property type="entry name" value="BTB/POZ DOMAIN-CONTAINING"/>
    <property type="match status" value="1"/>
</dbReference>
<dbReference type="Proteomes" id="UP000596742">
    <property type="component" value="Unassembled WGS sequence"/>
</dbReference>
<comment type="subcellular location">
    <subcellularLocation>
        <location evidence="1">Cytoplasm</location>
    </subcellularLocation>
</comment>
<dbReference type="OrthoDB" id="45365at2759"/>
<dbReference type="GO" id="GO:0005737">
    <property type="term" value="C:cytoplasm"/>
    <property type="evidence" value="ECO:0007669"/>
    <property type="project" value="UniProtKB-SubCell"/>
</dbReference>
<evidence type="ECO:0000313" key="4">
    <source>
        <dbReference type="EMBL" id="VDI16760.1"/>
    </source>
</evidence>
<dbReference type="AlphaFoldDB" id="A0A8B6DCP3"/>
<accession>A0A8B6DCP3</accession>